<dbReference type="PROSITE" id="PS00373">
    <property type="entry name" value="GART"/>
    <property type="match status" value="1"/>
</dbReference>
<dbReference type="InterPro" id="IPR011034">
    <property type="entry name" value="Formyl_transferase-like_C_sf"/>
</dbReference>
<proteinExistence type="predicted"/>
<evidence type="ECO:0000313" key="3">
    <source>
        <dbReference type="EMBL" id="PIZ63110.1"/>
    </source>
</evidence>
<dbReference type="PANTHER" id="PTHR11138">
    <property type="entry name" value="METHIONYL-TRNA FORMYLTRANSFERASE"/>
    <property type="match status" value="1"/>
</dbReference>
<evidence type="ECO:0000256" key="1">
    <source>
        <dbReference type="ARBA" id="ARBA00012261"/>
    </source>
</evidence>
<dbReference type="InterPro" id="IPR001555">
    <property type="entry name" value="GART_AS"/>
</dbReference>
<sequence>MCETTMNIAYFGSPKLSAQLLSSLIKNKNIQIKLVVTQPDRPAGKHLALTPTDVKNQAKISSIQVFDQRIDSNQEQELINQFKNLNIELCIVFAFGAMISLKLLDSVKFGFWNIHPSRLPKYRGAAPTTYPIALGERTTGVTLIQMNEEMDQGAIIDQVDMPIDLNMNRTDIEAKTIPIATTMIEGAVNALEENGSVPTKPQTHANASYTRRITKQDGFIPLGLLVSGLKIDKKIQNGPLPRLINSYYEENNVPIFHPISIDHVIWNMYRALTIWPGIWTFVPTPQGEKRLLIKNMSFADNRLTLKLVQLEGKKEVLFSEFLKTYNIFE</sequence>
<dbReference type="EMBL" id="PFOB01000031">
    <property type="protein sequence ID" value="PIZ63110.1"/>
    <property type="molecule type" value="Genomic_DNA"/>
</dbReference>
<dbReference type="GO" id="GO:0004479">
    <property type="term" value="F:methionyl-tRNA formyltransferase activity"/>
    <property type="evidence" value="ECO:0007669"/>
    <property type="project" value="UniProtKB-EC"/>
</dbReference>
<gene>
    <name evidence="3" type="ORF">COY16_02660</name>
</gene>
<dbReference type="SUPFAM" id="SSF53328">
    <property type="entry name" value="Formyltransferase"/>
    <property type="match status" value="1"/>
</dbReference>
<comment type="caution">
    <text evidence="3">The sequence shown here is derived from an EMBL/GenBank/DDBJ whole genome shotgun (WGS) entry which is preliminary data.</text>
</comment>
<accession>A0A2M7TZ61</accession>
<dbReference type="InterPro" id="IPR002376">
    <property type="entry name" value="Formyl_transf_N"/>
</dbReference>
<dbReference type="EC" id="2.1.2.9" evidence="1"/>
<evidence type="ECO:0000313" key="4">
    <source>
        <dbReference type="Proteomes" id="UP000228503"/>
    </source>
</evidence>
<dbReference type="InterPro" id="IPR036477">
    <property type="entry name" value="Formyl_transf_N_sf"/>
</dbReference>
<dbReference type="PANTHER" id="PTHR11138:SF5">
    <property type="entry name" value="METHIONYL-TRNA FORMYLTRANSFERASE, MITOCHONDRIAL"/>
    <property type="match status" value="1"/>
</dbReference>
<dbReference type="Gene3D" id="3.40.50.12230">
    <property type="match status" value="1"/>
</dbReference>
<dbReference type="Pfam" id="PF00551">
    <property type="entry name" value="Formyl_trans_N"/>
    <property type="match status" value="1"/>
</dbReference>
<name>A0A2M7TZ61_9BACT</name>
<protein>
    <recommendedName>
        <fullName evidence="1">methionyl-tRNA formyltransferase</fullName>
        <ecNumber evidence="1">2.1.2.9</ecNumber>
    </recommendedName>
</protein>
<dbReference type="SUPFAM" id="SSF50486">
    <property type="entry name" value="FMT C-terminal domain-like"/>
    <property type="match status" value="1"/>
</dbReference>
<dbReference type="InterPro" id="IPR041711">
    <property type="entry name" value="Met-tRNA-FMT_N"/>
</dbReference>
<dbReference type="GO" id="GO:0005829">
    <property type="term" value="C:cytosol"/>
    <property type="evidence" value="ECO:0007669"/>
    <property type="project" value="TreeGrafter"/>
</dbReference>
<reference evidence="4" key="1">
    <citation type="submission" date="2017-09" db="EMBL/GenBank/DDBJ databases">
        <title>Depth-based differentiation of microbial function through sediment-hosted aquifers and enrichment of novel symbionts in the deep terrestrial subsurface.</title>
        <authorList>
            <person name="Probst A.J."/>
            <person name="Ladd B."/>
            <person name="Jarett J.K."/>
            <person name="Geller-Mcgrath D.E."/>
            <person name="Sieber C.M.K."/>
            <person name="Emerson J.B."/>
            <person name="Anantharaman K."/>
            <person name="Thomas B.C."/>
            <person name="Malmstrom R."/>
            <person name="Stieglmeier M."/>
            <person name="Klingl A."/>
            <person name="Woyke T."/>
            <person name="Ryan C.M."/>
            <person name="Banfield J.F."/>
        </authorList>
    </citation>
    <scope>NUCLEOTIDE SEQUENCE [LARGE SCALE GENOMIC DNA]</scope>
</reference>
<evidence type="ECO:0000259" key="2">
    <source>
        <dbReference type="Pfam" id="PF00551"/>
    </source>
</evidence>
<organism evidence="3 4">
    <name type="scientific">Candidatus Roizmanbacteria bacterium CG_4_10_14_0_2_um_filter_39_13</name>
    <dbReference type="NCBI Taxonomy" id="1974825"/>
    <lineage>
        <taxon>Bacteria</taxon>
        <taxon>Candidatus Roizmaniibacteriota</taxon>
    </lineage>
</organism>
<dbReference type="CDD" id="cd08646">
    <property type="entry name" value="FMT_core_Met-tRNA-FMT_N"/>
    <property type="match status" value="1"/>
</dbReference>
<dbReference type="Proteomes" id="UP000228503">
    <property type="component" value="Unassembled WGS sequence"/>
</dbReference>
<dbReference type="AlphaFoldDB" id="A0A2M7TZ61"/>
<feature type="domain" description="Formyl transferase N-terminal" evidence="2">
    <location>
        <begin position="6"/>
        <end position="176"/>
    </location>
</feature>